<dbReference type="SUPFAM" id="SSF48498">
    <property type="entry name" value="Tetracyclin repressor-like, C-terminal domain"/>
    <property type="match status" value="1"/>
</dbReference>
<proteinExistence type="predicted"/>
<dbReference type="Gene3D" id="1.10.357.10">
    <property type="entry name" value="Tetracycline Repressor, domain 2"/>
    <property type="match status" value="1"/>
</dbReference>
<dbReference type="KEGG" id="serj:SGUI_2479"/>
<dbReference type="GO" id="GO:0003677">
    <property type="term" value="F:DNA binding"/>
    <property type="evidence" value="ECO:0007669"/>
    <property type="project" value="UniProtKB-UniRule"/>
</dbReference>
<dbReference type="InterPro" id="IPR009057">
    <property type="entry name" value="Homeodomain-like_sf"/>
</dbReference>
<dbReference type="RefSeq" id="WP_191090907.1">
    <property type="nucleotide sequence ID" value="NZ_CP014989.1"/>
</dbReference>
<name>A0A1B1NET5_9MICO</name>
<dbReference type="AlphaFoldDB" id="A0A1B1NET5"/>
<dbReference type="InterPro" id="IPR001647">
    <property type="entry name" value="HTH_TetR"/>
</dbReference>
<dbReference type="Pfam" id="PF00440">
    <property type="entry name" value="TetR_N"/>
    <property type="match status" value="1"/>
</dbReference>
<dbReference type="STRING" id="1758689.SGUI_2479"/>
<protein>
    <submittedName>
        <fullName evidence="7">Transcriptional regulator, TetR family</fullName>
    </submittedName>
</protein>
<dbReference type="PRINTS" id="PR00455">
    <property type="entry name" value="HTHTETR"/>
</dbReference>
<evidence type="ECO:0000313" key="7">
    <source>
        <dbReference type="EMBL" id="ANS79875.1"/>
    </source>
</evidence>
<evidence type="ECO:0000256" key="4">
    <source>
        <dbReference type="ARBA" id="ARBA00023163"/>
    </source>
</evidence>
<keyword evidence="8" id="KW-1185">Reference proteome</keyword>
<dbReference type="Proteomes" id="UP000092482">
    <property type="component" value="Chromosome"/>
</dbReference>
<keyword evidence="1" id="KW-0678">Repressor</keyword>
<keyword evidence="2" id="KW-0805">Transcription regulation</keyword>
<evidence type="ECO:0000256" key="1">
    <source>
        <dbReference type="ARBA" id="ARBA00022491"/>
    </source>
</evidence>
<organism evidence="7 8">
    <name type="scientific">Serinicoccus hydrothermalis</name>
    <dbReference type="NCBI Taxonomy" id="1758689"/>
    <lineage>
        <taxon>Bacteria</taxon>
        <taxon>Bacillati</taxon>
        <taxon>Actinomycetota</taxon>
        <taxon>Actinomycetes</taxon>
        <taxon>Micrococcales</taxon>
        <taxon>Ornithinimicrobiaceae</taxon>
        <taxon>Serinicoccus</taxon>
    </lineage>
</organism>
<dbReference type="SUPFAM" id="SSF46689">
    <property type="entry name" value="Homeodomain-like"/>
    <property type="match status" value="1"/>
</dbReference>
<evidence type="ECO:0000256" key="2">
    <source>
        <dbReference type="ARBA" id="ARBA00023015"/>
    </source>
</evidence>
<dbReference type="InterPro" id="IPR036271">
    <property type="entry name" value="Tet_transcr_reg_TetR-rel_C_sf"/>
</dbReference>
<dbReference type="PANTHER" id="PTHR47506:SF6">
    <property type="entry name" value="HTH-TYPE TRANSCRIPTIONAL REPRESSOR NEMR"/>
    <property type="match status" value="1"/>
</dbReference>
<accession>A0A1B1NET5</accession>
<evidence type="ECO:0000256" key="5">
    <source>
        <dbReference type="PROSITE-ProRule" id="PRU00335"/>
    </source>
</evidence>
<dbReference type="EMBL" id="CP014989">
    <property type="protein sequence ID" value="ANS79875.1"/>
    <property type="molecule type" value="Genomic_DNA"/>
</dbReference>
<gene>
    <name evidence="7" type="ORF">SGUI_2479</name>
</gene>
<dbReference type="PROSITE" id="PS50977">
    <property type="entry name" value="HTH_TETR_2"/>
    <property type="match status" value="1"/>
</dbReference>
<dbReference type="Pfam" id="PF13977">
    <property type="entry name" value="TetR_C_6"/>
    <property type="match status" value="1"/>
</dbReference>
<dbReference type="PANTHER" id="PTHR47506">
    <property type="entry name" value="TRANSCRIPTIONAL REGULATORY PROTEIN"/>
    <property type="match status" value="1"/>
</dbReference>
<evidence type="ECO:0000313" key="8">
    <source>
        <dbReference type="Proteomes" id="UP000092482"/>
    </source>
</evidence>
<feature type="domain" description="HTH tetR-type" evidence="6">
    <location>
        <begin position="1"/>
        <end position="61"/>
    </location>
</feature>
<evidence type="ECO:0000256" key="3">
    <source>
        <dbReference type="ARBA" id="ARBA00023125"/>
    </source>
</evidence>
<feature type="DNA-binding region" description="H-T-H motif" evidence="5">
    <location>
        <begin position="24"/>
        <end position="43"/>
    </location>
</feature>
<sequence length="184" mass="18988">MGASPRILDAALDVVATRGLEATSVRTVAAAAEVSVGAVQHHFSTKADLLLAAMDRVAAGFQEEIRGRLERAAEPREALREALLVLACAHEEDSRPARVWAAFAARAAVDPGIGAEYAASWQQLETFLAELVEAVGAGESSARERAALLLALVDGLAIARAAEPGRMPAGRAGALVDAALDGLG</sequence>
<reference evidence="7 8" key="1">
    <citation type="submission" date="2016-03" db="EMBL/GenBank/DDBJ databases">
        <title>Shallow-sea hydrothermal system.</title>
        <authorList>
            <person name="Tang K."/>
        </authorList>
    </citation>
    <scope>NUCLEOTIDE SEQUENCE [LARGE SCALE GENOMIC DNA]</scope>
    <source>
        <strain evidence="7 8">JLT9</strain>
    </source>
</reference>
<keyword evidence="4" id="KW-0804">Transcription</keyword>
<evidence type="ECO:0000259" key="6">
    <source>
        <dbReference type="PROSITE" id="PS50977"/>
    </source>
</evidence>
<keyword evidence="3 5" id="KW-0238">DNA-binding</keyword>
<dbReference type="InterPro" id="IPR039538">
    <property type="entry name" value="BetI_C"/>
</dbReference>